<sequence>MRLSEHFTLGELTRSATADRHGLTNHPVEEAHLINLRALCTRVLQPLRDHVGRPVTVTSGYRSPSVNALVGGVADSQHTMGQAADIVCRDVAALDLAHILSAIALPVDQLIYEVRQQAGGRRTRWLHVSHSRHGNRGDVMTAFKRPGHRTVTGQGLYEPEANM</sequence>
<dbReference type="AlphaFoldDB" id="A0A3M0CR18"/>
<dbReference type="SUPFAM" id="SSF55166">
    <property type="entry name" value="Hedgehog/DD-peptidase"/>
    <property type="match status" value="1"/>
</dbReference>
<dbReference type="InterPro" id="IPR013230">
    <property type="entry name" value="Peptidase_M15A_C"/>
</dbReference>
<gene>
    <name evidence="2" type="ORF">BXY39_0430</name>
</gene>
<evidence type="ECO:0000313" key="3">
    <source>
        <dbReference type="Proteomes" id="UP000271227"/>
    </source>
</evidence>
<protein>
    <submittedName>
        <fullName evidence="2">Peptidase M15-like protein</fullName>
    </submittedName>
</protein>
<dbReference type="EMBL" id="REFR01000009">
    <property type="protein sequence ID" value="RMB11942.1"/>
    <property type="molecule type" value="Genomic_DNA"/>
</dbReference>
<proteinExistence type="predicted"/>
<keyword evidence="3" id="KW-1185">Reference proteome</keyword>
<dbReference type="InParanoid" id="A0A3M0CR18"/>
<reference evidence="2 3" key="1">
    <citation type="submission" date="2018-10" db="EMBL/GenBank/DDBJ databases">
        <title>Genomic Encyclopedia of Archaeal and Bacterial Type Strains, Phase II (KMG-II): from individual species to whole genera.</title>
        <authorList>
            <person name="Goeker M."/>
        </authorList>
    </citation>
    <scope>NUCLEOTIDE SEQUENCE [LARGE SCALE GENOMIC DNA]</scope>
    <source>
        <strain evidence="2 3">DSM 25217</strain>
    </source>
</reference>
<dbReference type="InterPro" id="IPR009045">
    <property type="entry name" value="Zn_M74/Hedgehog-like"/>
</dbReference>
<evidence type="ECO:0000259" key="1">
    <source>
        <dbReference type="Pfam" id="PF08291"/>
    </source>
</evidence>
<name>A0A3M0CR18_9PROT</name>
<dbReference type="Pfam" id="PF08291">
    <property type="entry name" value="Peptidase_M15_3"/>
    <property type="match status" value="1"/>
</dbReference>
<accession>A0A3M0CR18</accession>
<organism evidence="2 3">
    <name type="scientific">Eilatimonas milleporae</name>
    <dbReference type="NCBI Taxonomy" id="911205"/>
    <lineage>
        <taxon>Bacteria</taxon>
        <taxon>Pseudomonadati</taxon>
        <taxon>Pseudomonadota</taxon>
        <taxon>Alphaproteobacteria</taxon>
        <taxon>Kordiimonadales</taxon>
        <taxon>Kordiimonadaceae</taxon>
        <taxon>Eilatimonas</taxon>
    </lineage>
</organism>
<dbReference type="RefSeq" id="WP_170163558.1">
    <property type="nucleotide sequence ID" value="NZ_REFR01000009.1"/>
</dbReference>
<evidence type="ECO:0000313" key="2">
    <source>
        <dbReference type="EMBL" id="RMB11942.1"/>
    </source>
</evidence>
<dbReference type="Gene3D" id="3.30.1380.10">
    <property type="match status" value="1"/>
</dbReference>
<dbReference type="Proteomes" id="UP000271227">
    <property type="component" value="Unassembled WGS sequence"/>
</dbReference>
<feature type="domain" description="Peptidase M15A C-terminal" evidence="1">
    <location>
        <begin position="6"/>
        <end position="113"/>
    </location>
</feature>
<comment type="caution">
    <text evidence="2">The sequence shown here is derived from an EMBL/GenBank/DDBJ whole genome shotgun (WGS) entry which is preliminary data.</text>
</comment>